<keyword evidence="2" id="KW-1185">Reference proteome</keyword>
<sequence>MIFLLRRHNDLESVKRADPTSKKEILGWYSCGVSIEVFSVVSMGTFIPLLLEKLVRDSGVLLSDKTTFCASHGLPSTVFVLESDKNPNLCVIHISGIGWVDSYSFSFISSLADYGKNRKTLLLIFSIIGSLSAMSFIFIDKQYFFASFLFILCSICYGVSNMLLNAFLPGLSRNHPLVLREYNSLSSSQQDVLHKTTFMSKNVSQDHYESLLIDYTKTSDSRVSALMFDLSSKLSSFGIAIGYCGAIIFQIILVCIVYFVGSGTKSSQIIISASGLWWMIFSIPVLMWLKSRLLPSLSQNVLGKPLFIGYILYSWKSLIDTFLDARKYKNIMIFLLAWFFISNAYSSITSMTVLFVKSTFYISLIGFVFISLLSTSFGVLGAFFWPYINRSLKFSPPGTLIFILSLSLLIPIYGILGFFPVSIGLKHPMEIYILAAFFGFLYGGLQGYSRSYFGQLCPENHEVRFYALYSIIEKCSSFLSPSIIGYIVGKRVISMKECFEYNSYDYIYTYFIAIKIFYQVIEQSVINMHNDWDAELEEELGGQRFSEAEIGWMDDVDLLDNELPDEVPRDHEGTAEEKGLVDSAEEGDELASILREGLVSSDDKAREGGQVPMQFWGLGWPMTGMSQGWGEDRMSREYILKKCFPGFRENEVLKFCELFITKKVYLVPVKHRIGRRVACFPKWVGLDVEQDDAQAFGTFGRVICPRWDDEVVYTTPFSEKVDQEMNIDKSSLNVFHMSGSNEINHDLHLICFDWYSKIFSDEFPPSKNVTLVRPNSKIKFMGEGFFSQFCIDDRIFNGNVELIPSIQLNFNDPFLLLDIQKVDCNYSKNVANEHALLYNDLSRRYNISNDDVYDQLRQNQQARVRQTFGHLSIEHGLVADRLQSPYYKTRLSKTECRLFHRPVITFKINHEIKFDRIGSRKKKKDRIKDPKILLSTTKGVTLSDNSTYVLMEYSEEYPSVISNPGMGSRVVVFYRKKSNDDCTRPKMTIGETHILEPQDRSPFWNFGTVDPGETVLTLYNKMIRAPIFAHEPEHTDFLVLRNTSSQGSRYYLRSIKYLYVIGQTLPVIDVPGPHSRKITMVSKNRLKMICFRLLRREESGKILIKQMAHHFPDQNEMQLRQRLKEFMDFQRKGDDQGYWRLKSSEVLPSEVVIRSMVSPETVCLIESMQVGLQNLEDAGYGRAVEDENADETCLSIDQQLVPWILTRNFINATQGKAMLKLHGEGDPTGCGQGFSFIRTSMKGGFKSLDEMADDKADGDKSKTDGDKSKSHGYNIAKQSKAYEEEISRIWKSQRIGLSMTGSTSMTDLQFEDSQKDFSNDNKVDSVWDASTPQSADLIENDDYVFMNSQIGSNQTNKVLRIQRLTRNALGQLEKKVEIVHNINVIRAYIRHRQLIDDQTTMMEKIGPTDDEDANRRRKKLLEEQLARLRHNRERRQARKAAKAAQKAETSSLHEASLPNNKKNAAGTSRRCGNCGQVGHMKTWRGCPMYGNALFNTPVILNIESIKKCIGIRGNNNVWFILSIVMWSSLKQHLSAAFRGQDELENRTHGFHVLWVEDGSIAEKVGIESYYDFICEVDGVELSDDSEWLCSYLSGALHPFRIKLWSLKDQKSRYLTLAPCKRLGLSLRWCSISAVQKTVWHVLSIEKGSPAEISGLLAYDDYIVGTPECRLHGESDLELLVDRFMNMSLQLYVYNSHYETTRLVTLIPNRKWGGSGALGCGLGYGYLHQLPRTSKERAMQMPVETDVYPCSEEHNGQGILSTETMFGEMSFVATSTPQSKKLRRQRQSGKICDEAVLELMKEGEAKSEQIAQGESCLYNNEVVQKMGKSYKEAPLEKNDENARSHSQDINIFVMISTFSMHKSELQAVFDMVDSRQAIEKSSLVQCKAGLFRNTGVLNPNDLVFLSQDTLVNAKRLSDDIALREVESVEDARRIIKDLDRLSDRLCGVIDLSELLRTVHPDKQFVSAAEEAYHCVYDFMNTLNTHTGLYKVLSRILEKDAIVKELTEEEKVVAKGFHYDFEKSGINLTDEKRERFVSISSKIARLGRQFFNYSGLKQDYIDIPSRLLTDISSDVLCTLPKGSGSNLKFPTSGWIYQMGMALISDENIRKCLYIAGQESKKSGILNLENLLKARAELAQLIGMESYAELTLLDKMTKNQISVLEFLKSLAKSNMPLARKELEPLLMAKRKHFSDYNISVLNAWDKDFYTNLEKRQSNLFERNSIMSYLSIGNVIQGISTLFTKLYDVRFVHSEVYPEEIWHPSVRKLDVFSGNDHIGVIYCDLFSRPGKQSGAAHYTVRCSRRIDDDVFIQGESNHKYYNNPVLRSSGKLYQLPIIVLVCDFGQISEKGPVLLSFFELETLFHEMGHALHSMLGRTDFHNVSGTRCATDFVELPSVLMEHFASDISITPTFARHVINNSSLSPEYFSNYLKSHVKMQAVETHFQIIMAFLDQQYHTSAPLDKGFNSTAVLHFLQDKWGLFPSVPGTSWQTQFTHLFGYGATYYSYLFDRVIAAKVWKEIFAKDPTSRAAGEKYYEEVLRWGGSRNPWHCLASLLDDETLANGGPEAMRTVGYWGVGQI</sequence>
<evidence type="ECO:0000313" key="1">
    <source>
        <dbReference type="EMBL" id="KAG4304203.1"/>
    </source>
</evidence>
<organism evidence="1 2">
    <name type="scientific">Pneumocystis oryctolagi</name>
    <dbReference type="NCBI Taxonomy" id="42067"/>
    <lineage>
        <taxon>Eukaryota</taxon>
        <taxon>Fungi</taxon>
        <taxon>Dikarya</taxon>
        <taxon>Ascomycota</taxon>
        <taxon>Taphrinomycotina</taxon>
        <taxon>Pneumocystomycetes</taxon>
        <taxon>Pneumocystaceae</taxon>
        <taxon>Pneumocystis</taxon>
    </lineage>
</organism>
<dbReference type="Proteomes" id="UP000768646">
    <property type="component" value="Unassembled WGS sequence"/>
</dbReference>
<proteinExistence type="predicted"/>
<name>A0ACB7CB96_9ASCO</name>
<comment type="caution">
    <text evidence="1">The sequence shown here is derived from an EMBL/GenBank/DDBJ whole genome shotgun (WGS) entry which is preliminary data.</text>
</comment>
<reference evidence="1 2" key="1">
    <citation type="journal article" date="2021" name="Commun. Biol.">
        <title>Genomic insights into the host specific adaptation of the Pneumocystis genus.</title>
        <authorList>
            <person name="Cisse O.H."/>
            <person name="Ma L."/>
            <person name="Dekker J.P."/>
            <person name="Khil P.P."/>
            <person name="Youn J.-H."/>
            <person name="Brenchley J.M."/>
            <person name="Blair R."/>
            <person name="Pahar B."/>
            <person name="Chabe M."/>
            <person name="Van Rompay K.K.A."/>
            <person name="Keesler R."/>
            <person name="Sukura A."/>
            <person name="Hirsch V."/>
            <person name="Kutty G."/>
            <person name="Liu Y."/>
            <person name="Peng L."/>
            <person name="Chen J."/>
            <person name="Song J."/>
            <person name="Weissenbacher-Lang C."/>
            <person name="Xu J."/>
            <person name="Upham N.S."/>
            <person name="Stajich J.E."/>
            <person name="Cuomo C.A."/>
            <person name="Cushion M.T."/>
            <person name="Kovacs J.A."/>
        </authorList>
    </citation>
    <scope>NUCLEOTIDE SEQUENCE [LARGE SCALE GENOMIC DNA]</scope>
    <source>
        <strain evidence="1 2">RABM</strain>
    </source>
</reference>
<gene>
    <name evidence="1" type="ORF">PORY_002384</name>
</gene>
<dbReference type="EMBL" id="JABTEG010000010">
    <property type="protein sequence ID" value="KAG4304203.1"/>
    <property type="molecule type" value="Genomic_DNA"/>
</dbReference>
<protein>
    <submittedName>
        <fullName evidence="1">Uncharacterized protein</fullName>
    </submittedName>
</protein>
<evidence type="ECO:0000313" key="2">
    <source>
        <dbReference type="Proteomes" id="UP000768646"/>
    </source>
</evidence>
<accession>A0ACB7CB96</accession>